<evidence type="ECO:0000313" key="1">
    <source>
        <dbReference type="EMBL" id="KAI4295335.1"/>
    </source>
</evidence>
<keyword evidence="2" id="KW-1185">Reference proteome</keyword>
<sequence>MTLSLSLPSSPAKLVRPSVYKAPTYSSHQKLQPFSSKNYNFEHLTGNLSVQQIHKAISALDFASHQSTLHEQLVNCSLLLKACIRSRSFEHGKLLHHKLIESGLELDSVVLNSLISLYSKCGDWEKGLSIFQSMVNKRDLVSWSAMISCFANNNMEFEALVTFLDMLENGHYPNEYCFTAVIRSCSNAKYASIGHIIFGIVMKTGYFDSDVCVGCALIDMFAKGSYDMDSACKVFEKMAQKNVVTWTLMITRFAQLGCPGNAIDLFLSMLLTGLASDVCVGCSLVDMYTKCAADGSVENSRKVFNRMPNHNVMSWTAIITGYVQGSGQDKEALRLFCDMLQGHVAPNHFTFSSVLKACANLPDLHFGEQLHAQVVKLGLSSINCVGNSLINMYARSGKMECARKSFDILFENNLVSHSTFVDAYVNDLNSEGAFESFGNLEDTGIGVNSFTFASLLSGAACIGTIGVET</sequence>
<evidence type="ECO:0000313" key="2">
    <source>
        <dbReference type="Proteomes" id="UP000828941"/>
    </source>
</evidence>
<name>A0ACB9KDW0_BAUVA</name>
<protein>
    <submittedName>
        <fullName evidence="1">Uncharacterized protein</fullName>
    </submittedName>
</protein>
<accession>A0ACB9KDW0</accession>
<proteinExistence type="predicted"/>
<dbReference type="Proteomes" id="UP000828941">
    <property type="component" value="Chromosome 14"/>
</dbReference>
<comment type="caution">
    <text evidence="1">The sequence shown here is derived from an EMBL/GenBank/DDBJ whole genome shotgun (WGS) entry which is preliminary data.</text>
</comment>
<gene>
    <name evidence="1" type="ORF">L6164_035390</name>
</gene>
<dbReference type="EMBL" id="CM039439">
    <property type="protein sequence ID" value="KAI4295335.1"/>
    <property type="molecule type" value="Genomic_DNA"/>
</dbReference>
<organism evidence="1 2">
    <name type="scientific">Bauhinia variegata</name>
    <name type="common">Purple orchid tree</name>
    <name type="synonym">Phanera variegata</name>
    <dbReference type="NCBI Taxonomy" id="167791"/>
    <lineage>
        <taxon>Eukaryota</taxon>
        <taxon>Viridiplantae</taxon>
        <taxon>Streptophyta</taxon>
        <taxon>Embryophyta</taxon>
        <taxon>Tracheophyta</taxon>
        <taxon>Spermatophyta</taxon>
        <taxon>Magnoliopsida</taxon>
        <taxon>eudicotyledons</taxon>
        <taxon>Gunneridae</taxon>
        <taxon>Pentapetalae</taxon>
        <taxon>rosids</taxon>
        <taxon>fabids</taxon>
        <taxon>Fabales</taxon>
        <taxon>Fabaceae</taxon>
        <taxon>Cercidoideae</taxon>
        <taxon>Cercideae</taxon>
        <taxon>Bauhiniinae</taxon>
        <taxon>Bauhinia</taxon>
    </lineage>
</organism>
<reference evidence="1 2" key="1">
    <citation type="journal article" date="2022" name="DNA Res.">
        <title>Chromosomal-level genome assembly of the orchid tree Bauhinia variegata (Leguminosae; Cercidoideae) supports the allotetraploid origin hypothesis of Bauhinia.</title>
        <authorList>
            <person name="Zhong Y."/>
            <person name="Chen Y."/>
            <person name="Zheng D."/>
            <person name="Pang J."/>
            <person name="Liu Y."/>
            <person name="Luo S."/>
            <person name="Meng S."/>
            <person name="Qian L."/>
            <person name="Wei D."/>
            <person name="Dai S."/>
            <person name="Zhou R."/>
        </authorList>
    </citation>
    <scope>NUCLEOTIDE SEQUENCE [LARGE SCALE GENOMIC DNA]</scope>
    <source>
        <strain evidence="1">BV-YZ2020</strain>
    </source>
</reference>